<evidence type="ECO:0000313" key="6">
    <source>
        <dbReference type="Proteomes" id="UP001595867"/>
    </source>
</evidence>
<keyword evidence="6" id="KW-1185">Reference proteome</keyword>
<dbReference type="PROSITE" id="PS50043">
    <property type="entry name" value="HTH_LUXR_2"/>
    <property type="match status" value="1"/>
</dbReference>
<dbReference type="PANTHER" id="PTHR43214:SF24">
    <property type="entry name" value="TRANSCRIPTIONAL REGULATORY PROTEIN NARL-RELATED"/>
    <property type="match status" value="1"/>
</dbReference>
<protein>
    <submittedName>
        <fullName evidence="5">Response regulator transcription factor</fullName>
    </submittedName>
</protein>
<dbReference type="PRINTS" id="PR00038">
    <property type="entry name" value="HTHLUXR"/>
</dbReference>
<proteinExistence type="predicted"/>
<keyword evidence="2" id="KW-0238">DNA-binding</keyword>
<dbReference type="EMBL" id="JBHSBL010000024">
    <property type="protein sequence ID" value="MFC4070076.1"/>
    <property type="molecule type" value="Genomic_DNA"/>
</dbReference>
<evidence type="ECO:0000256" key="3">
    <source>
        <dbReference type="ARBA" id="ARBA00023163"/>
    </source>
</evidence>
<dbReference type="InterPro" id="IPR016032">
    <property type="entry name" value="Sig_transdc_resp-reg_C-effctor"/>
</dbReference>
<name>A0ABV8J3E4_9ACTN</name>
<keyword evidence="3" id="KW-0804">Transcription</keyword>
<dbReference type="RefSeq" id="WP_378070966.1">
    <property type="nucleotide sequence ID" value="NZ_JBHSBL010000024.1"/>
</dbReference>
<gene>
    <name evidence="5" type="ORF">ACFO0C_34545</name>
</gene>
<evidence type="ECO:0000256" key="1">
    <source>
        <dbReference type="ARBA" id="ARBA00023015"/>
    </source>
</evidence>
<dbReference type="PANTHER" id="PTHR43214">
    <property type="entry name" value="TWO-COMPONENT RESPONSE REGULATOR"/>
    <property type="match status" value="1"/>
</dbReference>
<evidence type="ECO:0000256" key="2">
    <source>
        <dbReference type="ARBA" id="ARBA00023125"/>
    </source>
</evidence>
<comment type="caution">
    <text evidence="5">The sequence shown here is derived from an EMBL/GenBank/DDBJ whole genome shotgun (WGS) entry which is preliminary data.</text>
</comment>
<dbReference type="CDD" id="cd06170">
    <property type="entry name" value="LuxR_C_like"/>
    <property type="match status" value="1"/>
</dbReference>
<feature type="domain" description="HTH luxR-type" evidence="4">
    <location>
        <begin position="65"/>
        <end position="136"/>
    </location>
</feature>
<dbReference type="Gene3D" id="1.10.10.10">
    <property type="entry name" value="Winged helix-like DNA-binding domain superfamily/Winged helix DNA-binding domain"/>
    <property type="match status" value="1"/>
</dbReference>
<organism evidence="5 6">
    <name type="scientific">Actinoplanes subglobosus</name>
    <dbReference type="NCBI Taxonomy" id="1547892"/>
    <lineage>
        <taxon>Bacteria</taxon>
        <taxon>Bacillati</taxon>
        <taxon>Actinomycetota</taxon>
        <taxon>Actinomycetes</taxon>
        <taxon>Micromonosporales</taxon>
        <taxon>Micromonosporaceae</taxon>
        <taxon>Actinoplanes</taxon>
    </lineage>
</organism>
<evidence type="ECO:0000259" key="4">
    <source>
        <dbReference type="PROSITE" id="PS50043"/>
    </source>
</evidence>
<dbReference type="Pfam" id="PF00196">
    <property type="entry name" value="GerE"/>
    <property type="match status" value="1"/>
</dbReference>
<sequence length="136" mass="14848">MPDVIRTPPPLPQRHSDGWYLHGVGLYKDRVLGRNQFAEVVRRFAAGGTAMDPQVIVKILSSGGTVSPLVRLTPREREVLELMAQGCSNAAIAQRLFLSDGAVSKHIAAIFTTLTLPPSDDDIRRVMAVLTFRNAA</sequence>
<dbReference type="Proteomes" id="UP001595867">
    <property type="component" value="Unassembled WGS sequence"/>
</dbReference>
<keyword evidence="1" id="KW-0805">Transcription regulation</keyword>
<dbReference type="InterPro" id="IPR000792">
    <property type="entry name" value="Tscrpt_reg_LuxR_C"/>
</dbReference>
<dbReference type="InterPro" id="IPR036388">
    <property type="entry name" value="WH-like_DNA-bd_sf"/>
</dbReference>
<dbReference type="InterPro" id="IPR039420">
    <property type="entry name" value="WalR-like"/>
</dbReference>
<evidence type="ECO:0000313" key="5">
    <source>
        <dbReference type="EMBL" id="MFC4070076.1"/>
    </source>
</evidence>
<reference evidence="6" key="1">
    <citation type="journal article" date="2019" name="Int. J. Syst. Evol. Microbiol.">
        <title>The Global Catalogue of Microorganisms (GCM) 10K type strain sequencing project: providing services to taxonomists for standard genome sequencing and annotation.</title>
        <authorList>
            <consortium name="The Broad Institute Genomics Platform"/>
            <consortium name="The Broad Institute Genome Sequencing Center for Infectious Disease"/>
            <person name="Wu L."/>
            <person name="Ma J."/>
        </authorList>
    </citation>
    <scope>NUCLEOTIDE SEQUENCE [LARGE SCALE GENOMIC DNA]</scope>
    <source>
        <strain evidence="6">TBRC 5832</strain>
    </source>
</reference>
<accession>A0ABV8J3E4</accession>
<dbReference type="SUPFAM" id="SSF46894">
    <property type="entry name" value="C-terminal effector domain of the bipartite response regulators"/>
    <property type="match status" value="1"/>
</dbReference>
<dbReference type="SMART" id="SM00421">
    <property type="entry name" value="HTH_LUXR"/>
    <property type="match status" value="1"/>
</dbReference>